<dbReference type="EMBL" id="ML994618">
    <property type="protein sequence ID" value="KAF2190751.1"/>
    <property type="molecule type" value="Genomic_DNA"/>
</dbReference>
<sequence>MRTNFRVLRPGMSLTMVFVIGQHSYKFSDPGRCPRPGCRSCEFATGDGDERRCKMCDACFGPARTTLPLLQRDDGSISSLEESSNLPGETSLYRKERRVIHQEMKEMMVSAIKSHGEKGYVSKIFDSTELHCLKHRLPNTSGVLRCLAETDIRLLGNPNSLINEHVEYQLSSICYSR</sequence>
<organism evidence="1 2">
    <name type="scientific">Zopfia rhizophila CBS 207.26</name>
    <dbReference type="NCBI Taxonomy" id="1314779"/>
    <lineage>
        <taxon>Eukaryota</taxon>
        <taxon>Fungi</taxon>
        <taxon>Dikarya</taxon>
        <taxon>Ascomycota</taxon>
        <taxon>Pezizomycotina</taxon>
        <taxon>Dothideomycetes</taxon>
        <taxon>Dothideomycetes incertae sedis</taxon>
        <taxon>Zopfiaceae</taxon>
        <taxon>Zopfia</taxon>
    </lineage>
</organism>
<keyword evidence="2" id="KW-1185">Reference proteome</keyword>
<accession>A0A6A6EGX0</accession>
<name>A0A6A6EGX0_9PEZI</name>
<protein>
    <submittedName>
        <fullName evidence="1">Uncharacterized protein</fullName>
    </submittedName>
</protein>
<dbReference type="Proteomes" id="UP000800200">
    <property type="component" value="Unassembled WGS sequence"/>
</dbReference>
<evidence type="ECO:0000313" key="1">
    <source>
        <dbReference type="EMBL" id="KAF2190751.1"/>
    </source>
</evidence>
<reference evidence="1" key="1">
    <citation type="journal article" date="2020" name="Stud. Mycol.">
        <title>101 Dothideomycetes genomes: a test case for predicting lifestyles and emergence of pathogens.</title>
        <authorList>
            <person name="Haridas S."/>
            <person name="Albert R."/>
            <person name="Binder M."/>
            <person name="Bloem J."/>
            <person name="Labutti K."/>
            <person name="Salamov A."/>
            <person name="Andreopoulos B."/>
            <person name="Baker S."/>
            <person name="Barry K."/>
            <person name="Bills G."/>
            <person name="Bluhm B."/>
            <person name="Cannon C."/>
            <person name="Castanera R."/>
            <person name="Culley D."/>
            <person name="Daum C."/>
            <person name="Ezra D."/>
            <person name="Gonzalez J."/>
            <person name="Henrissat B."/>
            <person name="Kuo A."/>
            <person name="Liang C."/>
            <person name="Lipzen A."/>
            <person name="Lutzoni F."/>
            <person name="Magnuson J."/>
            <person name="Mondo S."/>
            <person name="Nolan M."/>
            <person name="Ohm R."/>
            <person name="Pangilinan J."/>
            <person name="Park H.-J."/>
            <person name="Ramirez L."/>
            <person name="Alfaro M."/>
            <person name="Sun H."/>
            <person name="Tritt A."/>
            <person name="Yoshinaga Y."/>
            <person name="Zwiers L.-H."/>
            <person name="Turgeon B."/>
            <person name="Goodwin S."/>
            <person name="Spatafora J."/>
            <person name="Crous P."/>
            <person name="Grigoriev I."/>
        </authorList>
    </citation>
    <scope>NUCLEOTIDE SEQUENCE</scope>
    <source>
        <strain evidence="1">CBS 207.26</strain>
    </source>
</reference>
<gene>
    <name evidence="1" type="ORF">K469DRAFT_392071</name>
</gene>
<dbReference type="AlphaFoldDB" id="A0A6A6EGX0"/>
<proteinExistence type="predicted"/>
<evidence type="ECO:0000313" key="2">
    <source>
        <dbReference type="Proteomes" id="UP000800200"/>
    </source>
</evidence>